<keyword evidence="2" id="KW-1185">Reference proteome</keyword>
<accession>A0A9Q9AZ15</accession>
<sequence length="153" mass="16681">MADPLGCLQTADAITGLITAVIRVVKYCQKLGKAAEIAQRVLNRMQGLEPLLEAVRQICKDQKTVLRARTSSRDDAGADTVRHIESLVKACKKSVNRVLQKLGSFYEPGGSISTDPGLWNAKKLVGSMPDIEGELENLAAHKHTLGLWFNVLT</sequence>
<organism evidence="1 2">
    <name type="scientific">Septoria linicola</name>
    <dbReference type="NCBI Taxonomy" id="215465"/>
    <lineage>
        <taxon>Eukaryota</taxon>
        <taxon>Fungi</taxon>
        <taxon>Dikarya</taxon>
        <taxon>Ascomycota</taxon>
        <taxon>Pezizomycotina</taxon>
        <taxon>Dothideomycetes</taxon>
        <taxon>Dothideomycetidae</taxon>
        <taxon>Mycosphaerellales</taxon>
        <taxon>Mycosphaerellaceae</taxon>
        <taxon>Septoria</taxon>
    </lineage>
</organism>
<proteinExistence type="predicted"/>
<gene>
    <name evidence="1" type="ORF">Slin15195_G113280</name>
</gene>
<evidence type="ECO:0000313" key="2">
    <source>
        <dbReference type="Proteomes" id="UP001056384"/>
    </source>
</evidence>
<dbReference type="EMBL" id="CP099427">
    <property type="protein sequence ID" value="USW58009.1"/>
    <property type="molecule type" value="Genomic_DNA"/>
</dbReference>
<reference evidence="1" key="1">
    <citation type="submission" date="2022-06" db="EMBL/GenBank/DDBJ databases">
        <title>Complete genome sequences of two strains of the flax pathogen Septoria linicola.</title>
        <authorList>
            <person name="Lapalu N."/>
            <person name="Simon A."/>
            <person name="Demenou B."/>
            <person name="Paumier D."/>
            <person name="Guillot M.-P."/>
            <person name="Gout L."/>
            <person name="Valade R."/>
        </authorList>
    </citation>
    <scope>NUCLEOTIDE SEQUENCE</scope>
    <source>
        <strain evidence="1">SE15195</strain>
    </source>
</reference>
<dbReference type="AlphaFoldDB" id="A0A9Q9AZ15"/>
<protein>
    <submittedName>
        <fullName evidence="1">Uncharacterized protein</fullName>
    </submittedName>
</protein>
<name>A0A9Q9AZ15_9PEZI</name>
<evidence type="ECO:0000313" key="1">
    <source>
        <dbReference type="EMBL" id="USW58009.1"/>
    </source>
</evidence>
<dbReference type="Proteomes" id="UP001056384">
    <property type="component" value="Chromosome 10"/>
</dbReference>